<keyword evidence="4" id="KW-0547">Nucleotide-binding</keyword>
<dbReference type="SMART" id="SM00487">
    <property type="entry name" value="DEXDc"/>
    <property type="match status" value="1"/>
</dbReference>
<dbReference type="PANTHER" id="PTHR45766">
    <property type="entry name" value="DNA ANNEALING HELICASE AND ENDONUCLEASE ZRANB3 FAMILY MEMBER"/>
    <property type="match status" value="1"/>
</dbReference>
<feature type="domain" description="Helicase ATP-binding" evidence="2">
    <location>
        <begin position="13"/>
        <end position="323"/>
    </location>
</feature>
<dbReference type="Pfam" id="PF00271">
    <property type="entry name" value="Helicase_C"/>
    <property type="match status" value="1"/>
</dbReference>
<proteinExistence type="predicted"/>
<dbReference type="RefSeq" id="WP_147017802.1">
    <property type="nucleotide sequence ID" value="NZ_BJZS01000102.1"/>
</dbReference>
<comment type="caution">
    <text evidence="4">The sequence shown here is derived from an EMBL/GenBank/DDBJ whole genome shotgun (WGS) entry which is preliminary data.</text>
</comment>
<evidence type="ECO:0000313" key="4">
    <source>
        <dbReference type="EMBL" id="GEO96984.1"/>
    </source>
</evidence>
<evidence type="ECO:0000256" key="1">
    <source>
        <dbReference type="ARBA" id="ARBA00022801"/>
    </source>
</evidence>
<name>A0A512IH13_9MICC</name>
<dbReference type="SUPFAM" id="SSF52540">
    <property type="entry name" value="P-loop containing nucleoside triphosphate hydrolases"/>
    <property type="match status" value="2"/>
</dbReference>
<dbReference type="Proteomes" id="UP000321103">
    <property type="component" value="Unassembled WGS sequence"/>
</dbReference>
<evidence type="ECO:0000259" key="2">
    <source>
        <dbReference type="SMART" id="SM00487"/>
    </source>
</evidence>
<keyword evidence="5" id="KW-1185">Reference proteome</keyword>
<dbReference type="InterPro" id="IPR027417">
    <property type="entry name" value="P-loop_NTPase"/>
</dbReference>
<dbReference type="Gene3D" id="3.40.50.300">
    <property type="entry name" value="P-loop containing nucleotide triphosphate hydrolases"/>
    <property type="match status" value="2"/>
</dbReference>
<keyword evidence="1" id="KW-0378">Hydrolase</keyword>
<dbReference type="InterPro" id="IPR014001">
    <property type="entry name" value="Helicase_ATP-bd"/>
</dbReference>
<dbReference type="EMBL" id="BJZS01000102">
    <property type="protein sequence ID" value="GEO96984.1"/>
    <property type="molecule type" value="Genomic_DNA"/>
</dbReference>
<gene>
    <name evidence="4" type="ORF">KTU01_31070</name>
</gene>
<dbReference type="PANTHER" id="PTHR45766:SF6">
    <property type="entry name" value="SWI_SNF-RELATED MATRIX-ASSOCIATED ACTIN-DEPENDENT REGULATOR OF CHROMATIN SUBFAMILY A-LIKE PROTEIN 1"/>
    <property type="match status" value="1"/>
</dbReference>
<dbReference type="STRING" id="388357.GCA_001580365_02357"/>
<dbReference type="InterPro" id="IPR001650">
    <property type="entry name" value="Helicase_C-like"/>
</dbReference>
<keyword evidence="4" id="KW-0347">Helicase</keyword>
<evidence type="ECO:0000313" key="5">
    <source>
        <dbReference type="Proteomes" id="UP000321103"/>
    </source>
</evidence>
<keyword evidence="4" id="KW-0067">ATP-binding</keyword>
<dbReference type="GO" id="GO:0004386">
    <property type="term" value="F:helicase activity"/>
    <property type="evidence" value="ECO:0007669"/>
    <property type="project" value="UniProtKB-KW"/>
</dbReference>
<accession>A0A512IH13</accession>
<evidence type="ECO:0000259" key="3">
    <source>
        <dbReference type="SMART" id="SM00490"/>
    </source>
</evidence>
<dbReference type="AlphaFoldDB" id="A0A512IH13"/>
<dbReference type="GO" id="GO:0016787">
    <property type="term" value="F:hydrolase activity"/>
    <property type="evidence" value="ECO:0007669"/>
    <property type="project" value="UniProtKB-KW"/>
</dbReference>
<organism evidence="4 5">
    <name type="scientific">Kocuria turfanensis</name>
    <dbReference type="NCBI Taxonomy" id="388357"/>
    <lineage>
        <taxon>Bacteria</taxon>
        <taxon>Bacillati</taxon>
        <taxon>Actinomycetota</taxon>
        <taxon>Actinomycetes</taxon>
        <taxon>Micrococcales</taxon>
        <taxon>Micrococcaceae</taxon>
        <taxon>Kocuria</taxon>
    </lineage>
</organism>
<feature type="domain" description="Helicase C-terminal" evidence="3">
    <location>
        <begin position="860"/>
        <end position="947"/>
    </location>
</feature>
<dbReference type="SMART" id="SM00490">
    <property type="entry name" value="HELICc"/>
    <property type="match status" value="1"/>
</dbReference>
<sequence>MSAAPRRPDVERELNGLKDFQRRTVEYAHRRLWEDEDSSRRFLVADEVGLGKTLIARGLIAKAIDHLWESAEVDRIDIVYICSSQQIAAQNIQTLDVADYGISKVDRLTMLPTQVRNLAANKVNLLSLTPGTSFNISQSGGRSEERVLVQHMLAQVLGEHVVRRPEWLAFFCGTKRPQNYVAEVAGFDPDTIDAEILERFRLAVLQDPELCHRLEEAAAEFVSVTGNPDWPLSHRRYRLIGELRRLVAQASVDALQPDLVILDEFQRFKSLLHEDTEMSELADAVFSHEGARVVLLSATPYSMYSVPEEGVGDDHYGDFLKTYRFLTGASRDALAGERDEDGSALVGSVAELQTGLRRMRDAALADDVEDGTAAAAHVTELLRAVMCRTERLAATPDRDGMLVEKTLPPARPTADDVRALCRLHEVAREVGSYRDVLEYWRVAPYVLQFMDGYDLKQKTLDHVEKDDSGFAGRAVAGAQQLRGEEIERYALVDPANGRLRWLLSDLDDYGFADVPWIPASLPYYTVPETSPFFRATTTGLTKRLIFSAWNVAPKSIAAMTSYHVERKHHRPEDTHAYSDRHSYLLRWRKSPDGRLASMPLLPLVLPLTVLGAAGDPVAAARELGTTQASLDDVRAVVRAKVGNLLADLPSGHAEGRGSEQWYWAAPLFLEKARSPEVFKVALDSIKWANHADDERDGGKASALALHLARAKEIDEAFLAELGPRPDDLAEVLTDLALAAPATVAERALCAAVPECVRADAVWRSVRIALGLRTLLDSRTVAPMLRGWAGESAPQWRNVLAVCLEGNLQAVLDEYFHVLDEASRIGSVAPIDRLQALTEALVDAAQSGGSISFDEIVPDGDSHRVERRRLRADAAARFGRVESDQGVRADTSLRNGFNSPFWPFVLASTSIGQEGLDFHRYCHAVVHWNLPNNPVDMEQREGRVHRYKGHAVRKNVAKEFSAAVLDDDAAASPWDALFAAGERARPDGESEIYPYWVCQTESGAKIERYVPQAPLSAERIKHKNLLRALGLYRMALGQPRQEEFLQVIGKDAESRDLAWMRLDLGPEQRP</sequence>
<protein>
    <submittedName>
        <fullName evidence="4">Helicase</fullName>
    </submittedName>
</protein>
<reference evidence="4 5" key="1">
    <citation type="submission" date="2019-07" db="EMBL/GenBank/DDBJ databases">
        <title>Whole genome shotgun sequence of Kocuria turfanensis NBRC 107627.</title>
        <authorList>
            <person name="Hosoyama A."/>
            <person name="Uohara A."/>
            <person name="Ohji S."/>
            <person name="Ichikawa N."/>
        </authorList>
    </citation>
    <scope>NUCLEOTIDE SEQUENCE [LARGE SCALE GENOMIC DNA]</scope>
    <source>
        <strain evidence="4 5">NBRC 107627</strain>
    </source>
</reference>